<protein>
    <submittedName>
        <fullName evidence="2">Uncharacterized protein</fullName>
    </submittedName>
</protein>
<feature type="compositionally biased region" description="Basic and acidic residues" evidence="1">
    <location>
        <begin position="49"/>
        <end position="61"/>
    </location>
</feature>
<sequence>MGRLGVGARLCCGFRRRVSAESAATVWSPWADAIEAAGGAATQPTNRGPTREPALRAEREQSPGSRCVGARTSRCFTIVSAVRRTVSISRRPRGCRQQRVRHVHFSRVVPGHGSGPPRALCSRIGLWVLLQALRLGSARFLLSCLVAAVGARRSDRASSGRLERGRVGSGTRAWRARWLLGDLAGGCGCRPRFGCGIVAHCAKFGARRNLGFGQVVQCPMRGGVGLANRCLRRGWPGTPSGRSACGCQRWRSC</sequence>
<evidence type="ECO:0000256" key="1">
    <source>
        <dbReference type="SAM" id="MobiDB-lite"/>
    </source>
</evidence>
<name>A0A4R7HUY7_9ACTN</name>
<evidence type="ECO:0000313" key="2">
    <source>
        <dbReference type="EMBL" id="TDT14771.1"/>
    </source>
</evidence>
<comment type="caution">
    <text evidence="2">The sequence shown here is derived from an EMBL/GenBank/DDBJ whole genome shotgun (WGS) entry which is preliminary data.</text>
</comment>
<keyword evidence="3" id="KW-1185">Reference proteome</keyword>
<dbReference type="AlphaFoldDB" id="A0A4R7HUY7"/>
<organism evidence="2 3">
    <name type="scientific">Ilumatobacter fluminis</name>
    <dbReference type="NCBI Taxonomy" id="467091"/>
    <lineage>
        <taxon>Bacteria</taxon>
        <taxon>Bacillati</taxon>
        <taxon>Actinomycetota</taxon>
        <taxon>Acidimicrobiia</taxon>
        <taxon>Acidimicrobiales</taxon>
        <taxon>Ilumatobacteraceae</taxon>
        <taxon>Ilumatobacter</taxon>
    </lineage>
</organism>
<accession>A0A4R7HUY7</accession>
<evidence type="ECO:0000313" key="3">
    <source>
        <dbReference type="Proteomes" id="UP000294558"/>
    </source>
</evidence>
<feature type="region of interest" description="Disordered" evidence="1">
    <location>
        <begin position="37"/>
        <end position="65"/>
    </location>
</feature>
<gene>
    <name evidence="2" type="ORF">BDK89_0327</name>
</gene>
<proteinExistence type="predicted"/>
<dbReference type="EMBL" id="SOAU01000001">
    <property type="protein sequence ID" value="TDT14771.1"/>
    <property type="molecule type" value="Genomic_DNA"/>
</dbReference>
<reference evidence="2 3" key="1">
    <citation type="submission" date="2019-03" db="EMBL/GenBank/DDBJ databases">
        <title>Sequencing the genomes of 1000 actinobacteria strains.</title>
        <authorList>
            <person name="Klenk H.-P."/>
        </authorList>
    </citation>
    <scope>NUCLEOTIDE SEQUENCE [LARGE SCALE GENOMIC DNA]</scope>
    <source>
        <strain evidence="2 3">DSM 18936</strain>
    </source>
</reference>
<dbReference type="Proteomes" id="UP000294558">
    <property type="component" value="Unassembled WGS sequence"/>
</dbReference>